<feature type="transmembrane region" description="Helical" evidence="8">
    <location>
        <begin position="451"/>
        <end position="470"/>
    </location>
</feature>
<name>A0ABW5W2U0_9PSEU</name>
<evidence type="ECO:0000259" key="9">
    <source>
        <dbReference type="PROSITE" id="PS50850"/>
    </source>
</evidence>
<dbReference type="SUPFAM" id="SSF103473">
    <property type="entry name" value="MFS general substrate transporter"/>
    <property type="match status" value="1"/>
</dbReference>
<evidence type="ECO:0000256" key="3">
    <source>
        <dbReference type="ARBA" id="ARBA00022448"/>
    </source>
</evidence>
<feature type="transmembrane region" description="Helical" evidence="8">
    <location>
        <begin position="243"/>
        <end position="261"/>
    </location>
</feature>
<evidence type="ECO:0000256" key="4">
    <source>
        <dbReference type="ARBA" id="ARBA00022475"/>
    </source>
</evidence>
<dbReference type="PRINTS" id="PR01036">
    <property type="entry name" value="TCRTETB"/>
</dbReference>
<accession>A0ABW5W2U0</accession>
<dbReference type="PROSITE" id="PS50850">
    <property type="entry name" value="MFS"/>
    <property type="match status" value="1"/>
</dbReference>
<keyword evidence="3" id="KW-0813">Transport</keyword>
<dbReference type="InterPro" id="IPR036259">
    <property type="entry name" value="MFS_trans_sf"/>
</dbReference>
<feature type="transmembrane region" description="Helical" evidence="8">
    <location>
        <begin position="373"/>
        <end position="391"/>
    </location>
</feature>
<evidence type="ECO:0000256" key="6">
    <source>
        <dbReference type="ARBA" id="ARBA00022989"/>
    </source>
</evidence>
<feature type="transmembrane region" description="Helical" evidence="8">
    <location>
        <begin position="320"/>
        <end position="337"/>
    </location>
</feature>
<feature type="transmembrane region" description="Helical" evidence="8">
    <location>
        <begin position="21"/>
        <end position="42"/>
    </location>
</feature>
<evidence type="ECO:0000256" key="2">
    <source>
        <dbReference type="ARBA" id="ARBA00008537"/>
    </source>
</evidence>
<keyword evidence="7 8" id="KW-0472">Membrane</keyword>
<dbReference type="Gene3D" id="1.20.1720.10">
    <property type="entry name" value="Multidrug resistance protein D"/>
    <property type="match status" value="1"/>
</dbReference>
<evidence type="ECO:0000256" key="1">
    <source>
        <dbReference type="ARBA" id="ARBA00004651"/>
    </source>
</evidence>
<gene>
    <name evidence="10" type="ORF">ACFS2C_02540</name>
</gene>
<dbReference type="RefSeq" id="WP_377383701.1">
    <property type="nucleotide sequence ID" value="NZ_JBHSAN010000001.1"/>
</dbReference>
<feature type="transmembrane region" description="Helical" evidence="8">
    <location>
        <begin position="119"/>
        <end position="140"/>
    </location>
</feature>
<evidence type="ECO:0000313" key="10">
    <source>
        <dbReference type="EMBL" id="MFD2798267.1"/>
    </source>
</evidence>
<dbReference type="PANTHER" id="PTHR42718">
    <property type="entry name" value="MAJOR FACILITATOR SUPERFAMILY MULTIDRUG TRANSPORTER MFSC"/>
    <property type="match status" value="1"/>
</dbReference>
<feature type="transmembrane region" description="Helical" evidence="8">
    <location>
        <begin position="282"/>
        <end position="308"/>
    </location>
</feature>
<organism evidence="10 11">
    <name type="scientific">Prauserella oleivorans</name>
    <dbReference type="NCBI Taxonomy" id="1478153"/>
    <lineage>
        <taxon>Bacteria</taxon>
        <taxon>Bacillati</taxon>
        <taxon>Actinomycetota</taxon>
        <taxon>Actinomycetes</taxon>
        <taxon>Pseudonocardiales</taxon>
        <taxon>Pseudonocardiaceae</taxon>
        <taxon>Prauserella</taxon>
    </lineage>
</organism>
<feature type="transmembrane region" description="Helical" evidence="8">
    <location>
        <begin position="89"/>
        <end position="107"/>
    </location>
</feature>
<dbReference type="Proteomes" id="UP001597478">
    <property type="component" value="Unassembled WGS sequence"/>
</dbReference>
<feature type="transmembrane region" description="Helical" evidence="8">
    <location>
        <begin position="349"/>
        <end position="367"/>
    </location>
</feature>
<dbReference type="CDD" id="cd17503">
    <property type="entry name" value="MFS_LmrB_MDR_like"/>
    <property type="match status" value="1"/>
</dbReference>
<comment type="caution">
    <text evidence="10">The sequence shown here is derived from an EMBL/GenBank/DDBJ whole genome shotgun (WGS) entry which is preliminary data.</text>
</comment>
<feature type="transmembrane region" description="Helical" evidence="8">
    <location>
        <begin position="210"/>
        <end position="231"/>
    </location>
</feature>
<protein>
    <submittedName>
        <fullName evidence="10">MDR family MFS transporter</fullName>
    </submittedName>
</protein>
<keyword evidence="4" id="KW-1003">Cell membrane</keyword>
<proteinExistence type="inferred from homology"/>
<keyword evidence="5 8" id="KW-0812">Transmembrane</keyword>
<feature type="transmembrane region" description="Helical" evidence="8">
    <location>
        <begin position="412"/>
        <end position="439"/>
    </location>
</feature>
<keyword evidence="6 8" id="KW-1133">Transmembrane helix</keyword>
<evidence type="ECO:0000313" key="11">
    <source>
        <dbReference type="Proteomes" id="UP001597478"/>
    </source>
</evidence>
<feature type="domain" description="Major facilitator superfamily (MFS) profile" evidence="9">
    <location>
        <begin position="24"/>
        <end position="475"/>
    </location>
</feature>
<evidence type="ECO:0000256" key="5">
    <source>
        <dbReference type="ARBA" id="ARBA00022692"/>
    </source>
</evidence>
<sequence length="484" mass="50218">MVDTSRAHGAGVDQAHAAPKATLLIGVLVASAFVMILNETILSVALRDLTVDLNVSATTAQWLTSGFLLTMAVVIPTTGFLLERFTPRQIFLTSLTLFSAGTLLSGLAPGFPVLLAGRIVQACGTAVMIPLLMTSVMRLVPPQRRGATMGTISIVIAVAPALGPTIGGAVLSSLGWRWMFWVVLPLSIAALALGALWLRLDSETRAVPLDVLSVVLSAIGFGGVLFGLSSIGESAGSAHLVPPWLPIVIGAAALAVFAWRQTRLQRRDRALLNLRPFTYRDFLVALVLTGLLFMCLIGVAAILLPLYLQTVLGTTTFESGLAVLPGGLMLGLLGRPVGALFDRFGPRPLVIPGTLAMAGALWLFTTLGPDSSMATVIVYHMVFMTGLGLMMTPLMTQAMGTLSDHLHSHGSAILATLQQVAGALGTAVFVTVAAVGSAANAASPDAEGLRVAFVTAGGIGVLAVISSLFVRRSAGTATAGHGHH</sequence>
<feature type="transmembrane region" description="Helical" evidence="8">
    <location>
        <begin position="152"/>
        <end position="172"/>
    </location>
</feature>
<keyword evidence="11" id="KW-1185">Reference proteome</keyword>
<dbReference type="PANTHER" id="PTHR42718:SF9">
    <property type="entry name" value="MAJOR FACILITATOR SUPERFAMILY MULTIDRUG TRANSPORTER MFSC"/>
    <property type="match status" value="1"/>
</dbReference>
<dbReference type="InterPro" id="IPR020846">
    <property type="entry name" value="MFS_dom"/>
</dbReference>
<dbReference type="EMBL" id="JBHUOF010000003">
    <property type="protein sequence ID" value="MFD2798267.1"/>
    <property type="molecule type" value="Genomic_DNA"/>
</dbReference>
<dbReference type="Gene3D" id="1.20.1250.20">
    <property type="entry name" value="MFS general substrate transporter like domains"/>
    <property type="match status" value="1"/>
</dbReference>
<comment type="similarity">
    <text evidence="2">Belongs to the major facilitator superfamily. EmrB family.</text>
</comment>
<dbReference type="Pfam" id="PF07690">
    <property type="entry name" value="MFS_1"/>
    <property type="match status" value="1"/>
</dbReference>
<feature type="transmembrane region" description="Helical" evidence="8">
    <location>
        <begin position="178"/>
        <end position="198"/>
    </location>
</feature>
<evidence type="ECO:0000256" key="8">
    <source>
        <dbReference type="SAM" id="Phobius"/>
    </source>
</evidence>
<dbReference type="NCBIfam" id="TIGR00711">
    <property type="entry name" value="efflux_EmrB"/>
    <property type="match status" value="1"/>
</dbReference>
<feature type="transmembrane region" description="Helical" evidence="8">
    <location>
        <begin position="62"/>
        <end position="82"/>
    </location>
</feature>
<comment type="subcellular location">
    <subcellularLocation>
        <location evidence="1">Cell membrane</location>
        <topology evidence="1">Multi-pass membrane protein</topology>
    </subcellularLocation>
</comment>
<evidence type="ECO:0000256" key="7">
    <source>
        <dbReference type="ARBA" id="ARBA00023136"/>
    </source>
</evidence>
<dbReference type="InterPro" id="IPR011701">
    <property type="entry name" value="MFS"/>
</dbReference>
<dbReference type="InterPro" id="IPR004638">
    <property type="entry name" value="EmrB-like"/>
</dbReference>
<reference evidence="11" key="1">
    <citation type="journal article" date="2019" name="Int. J. Syst. Evol. Microbiol.">
        <title>The Global Catalogue of Microorganisms (GCM) 10K type strain sequencing project: providing services to taxonomists for standard genome sequencing and annotation.</title>
        <authorList>
            <consortium name="The Broad Institute Genomics Platform"/>
            <consortium name="The Broad Institute Genome Sequencing Center for Infectious Disease"/>
            <person name="Wu L."/>
            <person name="Ma J."/>
        </authorList>
    </citation>
    <scope>NUCLEOTIDE SEQUENCE [LARGE SCALE GENOMIC DNA]</scope>
    <source>
        <strain evidence="11">IBRC-M 10906</strain>
    </source>
</reference>